<gene>
    <name evidence="2" type="ORF">WFA24289_01881</name>
</gene>
<dbReference type="RefSeq" id="WP_230097561.1">
    <property type="nucleotide sequence ID" value="NZ_CAKKNS010000011.1"/>
</dbReference>
<proteinExistence type="predicted"/>
<protein>
    <submittedName>
        <fullName evidence="2">Uncharacterized protein</fullName>
    </submittedName>
</protein>
<name>A0ABM8Z880_9LACO</name>
<dbReference type="Proteomes" id="UP000789707">
    <property type="component" value="Unassembled WGS sequence"/>
</dbReference>
<accession>A0ABM8Z880</accession>
<feature type="coiled-coil region" evidence="1">
    <location>
        <begin position="3"/>
        <end position="30"/>
    </location>
</feature>
<organism evidence="2 3">
    <name type="scientific">Periweissella fabaria</name>
    <dbReference type="NCBI Taxonomy" id="546157"/>
    <lineage>
        <taxon>Bacteria</taxon>
        <taxon>Bacillati</taxon>
        <taxon>Bacillota</taxon>
        <taxon>Bacilli</taxon>
        <taxon>Lactobacillales</taxon>
        <taxon>Lactobacillaceae</taxon>
        <taxon>Periweissella</taxon>
    </lineage>
</organism>
<evidence type="ECO:0000313" key="3">
    <source>
        <dbReference type="Proteomes" id="UP000789707"/>
    </source>
</evidence>
<keyword evidence="3" id="KW-1185">Reference proteome</keyword>
<sequence length="59" mass="7115">MNNNFLKQEVNNAESEHRMISQALIEQENKVLIRKYGTIGNANKRLLELEYFLNYKEWK</sequence>
<dbReference type="EMBL" id="CAKKNS010000011">
    <property type="protein sequence ID" value="CAH0417539.1"/>
    <property type="molecule type" value="Genomic_DNA"/>
</dbReference>
<keyword evidence="1" id="KW-0175">Coiled coil</keyword>
<evidence type="ECO:0000256" key="1">
    <source>
        <dbReference type="SAM" id="Coils"/>
    </source>
</evidence>
<comment type="caution">
    <text evidence="2">The sequence shown here is derived from an EMBL/GenBank/DDBJ whole genome shotgun (WGS) entry which is preliminary data.</text>
</comment>
<evidence type="ECO:0000313" key="2">
    <source>
        <dbReference type="EMBL" id="CAH0417539.1"/>
    </source>
</evidence>
<reference evidence="2 3" key="1">
    <citation type="submission" date="2021-11" db="EMBL/GenBank/DDBJ databases">
        <authorList>
            <person name="Depoorter E."/>
        </authorList>
    </citation>
    <scope>NUCLEOTIDE SEQUENCE [LARGE SCALE GENOMIC DNA]</scope>
    <source>
        <strain evidence="2 3">LMG 24289</strain>
    </source>
</reference>